<name>A0A2P7R0W6_9GAMM</name>
<dbReference type="Pfam" id="PF11207">
    <property type="entry name" value="DUF2989"/>
    <property type="match status" value="1"/>
</dbReference>
<organism evidence="1 2">
    <name type="scientific">Zobellella taiwanensis</name>
    <dbReference type="NCBI Taxonomy" id="347535"/>
    <lineage>
        <taxon>Bacteria</taxon>
        <taxon>Pseudomonadati</taxon>
        <taxon>Pseudomonadota</taxon>
        <taxon>Gammaproteobacteria</taxon>
        <taxon>Aeromonadales</taxon>
        <taxon>Aeromonadaceae</taxon>
        <taxon>Zobellella</taxon>
    </lineage>
</organism>
<gene>
    <name evidence="1" type="ORF">C7I36_07970</name>
</gene>
<evidence type="ECO:0000313" key="2">
    <source>
        <dbReference type="Proteomes" id="UP000242181"/>
    </source>
</evidence>
<dbReference type="PROSITE" id="PS51257">
    <property type="entry name" value="PROKAR_LIPOPROTEIN"/>
    <property type="match status" value="1"/>
</dbReference>
<protein>
    <submittedName>
        <fullName evidence="1">DUF2989 domain-containing protein</fullName>
    </submittedName>
</protein>
<keyword evidence="2" id="KW-1185">Reference proteome</keyword>
<sequence>MSQMNTKTPFALLLPLIFLAGCEEDRIATLCDTQPELCVGLHTDSWCANERNAVVRGRDLQARMPGDASLHQLMTGLDSYHKCLEPVLGIEYSKRKERKNDKVEAMINAREELARLEQQTRESDYPHLQLWHWHHKGDLAARMRFLNQADRPAMQQPELQRALAQLLARRDPQAAEQALHRALGLYPAGAAIDTGIFADLISLYLADGRHADAWLWSRVMAAQDPEQNIDWQRLQSYAAMSPEQQADLQRQADDILLRLREGRYLR</sequence>
<dbReference type="EMBL" id="PXYH01000009">
    <property type="protein sequence ID" value="PSJ43854.1"/>
    <property type="molecule type" value="Genomic_DNA"/>
</dbReference>
<proteinExistence type="predicted"/>
<dbReference type="InterPro" id="IPR021372">
    <property type="entry name" value="DUF2989"/>
</dbReference>
<dbReference type="Proteomes" id="UP000242181">
    <property type="component" value="Unassembled WGS sequence"/>
</dbReference>
<accession>A0A2P7R0W6</accession>
<evidence type="ECO:0000313" key="1">
    <source>
        <dbReference type="EMBL" id="PSJ43854.1"/>
    </source>
</evidence>
<dbReference type="OrthoDB" id="5900133at2"/>
<dbReference type="AlphaFoldDB" id="A0A2P7R0W6"/>
<comment type="caution">
    <text evidence="1">The sequence shown here is derived from an EMBL/GenBank/DDBJ whole genome shotgun (WGS) entry which is preliminary data.</text>
</comment>
<reference evidence="1 2" key="1">
    <citation type="submission" date="2018-03" db="EMBL/GenBank/DDBJ databases">
        <title>The draft genome of Zobellella taiwanensis JCM 13381.</title>
        <authorList>
            <person name="Liu L."/>
            <person name="Li L."/>
            <person name="Wang T."/>
            <person name="Zhang X."/>
            <person name="Liang L."/>
        </authorList>
    </citation>
    <scope>NUCLEOTIDE SEQUENCE [LARGE SCALE GENOMIC DNA]</scope>
    <source>
        <strain evidence="1 2">JCM 13381</strain>
    </source>
</reference>